<evidence type="ECO:0000259" key="1">
    <source>
        <dbReference type="Pfam" id="PF06250"/>
    </source>
</evidence>
<organism evidence="2 3">
    <name type="scientific">Sphingobacterium faecale</name>
    <dbReference type="NCBI Taxonomy" id="2803775"/>
    <lineage>
        <taxon>Bacteria</taxon>
        <taxon>Pseudomonadati</taxon>
        <taxon>Bacteroidota</taxon>
        <taxon>Sphingobacteriia</taxon>
        <taxon>Sphingobacteriales</taxon>
        <taxon>Sphingobacteriaceae</taxon>
        <taxon>Sphingobacterium</taxon>
    </lineage>
</organism>
<name>A0ABS1R3L1_9SPHI</name>
<gene>
    <name evidence="2" type="ORF">JKG61_08910</name>
</gene>
<evidence type="ECO:0000313" key="2">
    <source>
        <dbReference type="EMBL" id="MBL1408865.1"/>
    </source>
</evidence>
<dbReference type="EMBL" id="JAERTY010000004">
    <property type="protein sequence ID" value="MBL1408865.1"/>
    <property type="molecule type" value="Genomic_DNA"/>
</dbReference>
<comment type="caution">
    <text evidence="2">The sequence shown here is derived from an EMBL/GenBank/DDBJ whole genome shotgun (WGS) entry which is preliminary data.</text>
</comment>
<evidence type="ECO:0000313" key="3">
    <source>
        <dbReference type="Proteomes" id="UP000625283"/>
    </source>
</evidence>
<sequence>MHQDIGQLNIYVRIFDEIKRKQDDNPTIGLLLCTEIDRTVLK</sequence>
<dbReference type="RefSeq" id="WP_202102622.1">
    <property type="nucleotide sequence ID" value="NZ_JAERTY010000004.1"/>
</dbReference>
<proteinExistence type="predicted"/>
<keyword evidence="3" id="KW-1185">Reference proteome</keyword>
<accession>A0ABS1R3L1</accession>
<feature type="domain" description="YhcG PDDEXK nuclease" evidence="1">
    <location>
        <begin position="2"/>
        <end position="41"/>
    </location>
</feature>
<reference evidence="2 3" key="1">
    <citation type="submission" date="2021-01" db="EMBL/GenBank/DDBJ databases">
        <title>C459-1 draft genome sequence.</title>
        <authorList>
            <person name="Zhang X.-F."/>
        </authorList>
    </citation>
    <scope>NUCLEOTIDE SEQUENCE [LARGE SCALE GENOMIC DNA]</scope>
    <source>
        <strain evidence="3">C459-1</strain>
    </source>
</reference>
<protein>
    <submittedName>
        <fullName evidence="2">DUF1016 family protein</fullName>
    </submittedName>
</protein>
<dbReference type="Pfam" id="PF06250">
    <property type="entry name" value="YhcG_C"/>
    <property type="match status" value="1"/>
</dbReference>
<dbReference type="InterPro" id="IPR009362">
    <property type="entry name" value="YhcG_C"/>
</dbReference>
<dbReference type="Proteomes" id="UP000625283">
    <property type="component" value="Unassembled WGS sequence"/>
</dbReference>